<dbReference type="Gene3D" id="3.30.70.120">
    <property type="match status" value="1"/>
</dbReference>
<dbReference type="InterPro" id="IPR051461">
    <property type="entry name" value="UPF0750_membrane"/>
</dbReference>
<keyword evidence="5 6" id="KW-0472">Membrane</keyword>
<organism evidence="8 9">
    <name type="scientific">Jejudonia soesokkakensis</name>
    <dbReference type="NCBI Taxonomy" id="1323432"/>
    <lineage>
        <taxon>Bacteria</taxon>
        <taxon>Pseudomonadati</taxon>
        <taxon>Bacteroidota</taxon>
        <taxon>Flavobacteriia</taxon>
        <taxon>Flavobacteriales</taxon>
        <taxon>Flavobacteriaceae</taxon>
        <taxon>Jejudonia</taxon>
    </lineage>
</organism>
<dbReference type="PANTHER" id="PTHR33545">
    <property type="entry name" value="UPF0750 MEMBRANE PROTEIN YITT-RELATED"/>
    <property type="match status" value="1"/>
</dbReference>
<dbReference type="InterPro" id="IPR019264">
    <property type="entry name" value="DUF2179"/>
</dbReference>
<dbReference type="Pfam" id="PF10035">
    <property type="entry name" value="DUF2179"/>
    <property type="match status" value="1"/>
</dbReference>
<dbReference type="RefSeq" id="WP_380217645.1">
    <property type="nucleotide sequence ID" value="NZ_JBHTBN010000004.1"/>
</dbReference>
<keyword evidence="3 6" id="KW-0812">Transmembrane</keyword>
<keyword evidence="4 6" id="KW-1133">Transmembrane helix</keyword>
<reference evidence="9" key="1">
    <citation type="journal article" date="2019" name="Int. J. Syst. Evol. Microbiol.">
        <title>The Global Catalogue of Microorganisms (GCM) 10K type strain sequencing project: providing services to taxonomists for standard genome sequencing and annotation.</title>
        <authorList>
            <consortium name="The Broad Institute Genomics Platform"/>
            <consortium name="The Broad Institute Genome Sequencing Center for Infectious Disease"/>
            <person name="Wu L."/>
            <person name="Ma J."/>
        </authorList>
    </citation>
    <scope>NUCLEOTIDE SEQUENCE [LARGE SCALE GENOMIC DNA]</scope>
    <source>
        <strain evidence="9">CGMCC 1.16306</strain>
    </source>
</reference>
<dbReference type="PIRSF" id="PIRSF006483">
    <property type="entry name" value="Membrane_protein_YitT"/>
    <property type="match status" value="1"/>
</dbReference>
<evidence type="ECO:0000313" key="8">
    <source>
        <dbReference type="EMBL" id="MFC7357787.1"/>
    </source>
</evidence>
<feature type="transmembrane region" description="Helical" evidence="6">
    <location>
        <begin position="46"/>
        <end position="64"/>
    </location>
</feature>
<accession>A0ABW2MS94</accession>
<feature type="transmembrane region" description="Helical" evidence="6">
    <location>
        <begin position="185"/>
        <end position="211"/>
    </location>
</feature>
<gene>
    <name evidence="8" type="ORF">ACFQO1_08815</name>
</gene>
<name>A0ABW2MS94_9FLAO</name>
<feature type="transmembrane region" description="Helical" evidence="6">
    <location>
        <begin position="140"/>
        <end position="164"/>
    </location>
</feature>
<evidence type="ECO:0000256" key="1">
    <source>
        <dbReference type="ARBA" id="ARBA00004651"/>
    </source>
</evidence>
<comment type="caution">
    <text evidence="8">The sequence shown here is derived from an EMBL/GenBank/DDBJ whole genome shotgun (WGS) entry which is preliminary data.</text>
</comment>
<keyword evidence="9" id="KW-1185">Reference proteome</keyword>
<evidence type="ECO:0000256" key="6">
    <source>
        <dbReference type="SAM" id="Phobius"/>
    </source>
</evidence>
<dbReference type="PANTHER" id="PTHR33545:SF3">
    <property type="entry name" value="UPF0750 MEMBRANE PROTEIN YQFU"/>
    <property type="match status" value="1"/>
</dbReference>
<evidence type="ECO:0000256" key="2">
    <source>
        <dbReference type="ARBA" id="ARBA00022475"/>
    </source>
</evidence>
<feature type="transmembrane region" description="Helical" evidence="6">
    <location>
        <begin position="112"/>
        <end position="134"/>
    </location>
</feature>
<evidence type="ECO:0000256" key="3">
    <source>
        <dbReference type="ARBA" id="ARBA00022692"/>
    </source>
</evidence>
<dbReference type="Pfam" id="PF02588">
    <property type="entry name" value="YitT_membrane"/>
    <property type="match status" value="1"/>
</dbReference>
<proteinExistence type="predicted"/>
<dbReference type="CDD" id="cd16380">
    <property type="entry name" value="YitT_C"/>
    <property type="match status" value="1"/>
</dbReference>
<protein>
    <submittedName>
        <fullName evidence="8">YitT family protein</fullName>
    </submittedName>
</protein>
<feature type="transmembrane region" description="Helical" evidence="6">
    <location>
        <begin position="84"/>
        <end position="105"/>
    </location>
</feature>
<dbReference type="EMBL" id="JBHTBN010000004">
    <property type="protein sequence ID" value="MFC7357787.1"/>
    <property type="molecule type" value="Genomic_DNA"/>
</dbReference>
<dbReference type="InterPro" id="IPR003740">
    <property type="entry name" value="YitT"/>
</dbReference>
<comment type="subcellular location">
    <subcellularLocation>
        <location evidence="1">Cell membrane</location>
        <topology evidence="1">Multi-pass membrane protein</topology>
    </subcellularLocation>
</comment>
<sequence length="321" mass="35163">MLHLFQYIIAQAAKRKLDKPNVRTKKSRERIFKETKVELSHLAKDSALICFGIFSASIGLNGFLLPNSFIDGGVTGISLIVTEFSGISLSILLVTINLPFVFLAYSTIGKNFALRSFIAILLLAVLVHFIHIPPITDDKLLIAVFGGFFLGAGIGLAIRGGAVIDGTEVLAIFISRKTHLTIGDVILVFNVIIFSVGAYTFSVEVALYAMLTYLAASKTVDFVVSGIEEYVGVTIVSDFSEEIRVAIIDKMGRGCTIYNGKRGFGKRGEKLLETDIIYTVITRLELAKLHTEIDKVDSNAFIVMHSIKDAKGGMIKKRHLK</sequence>
<dbReference type="Proteomes" id="UP001596415">
    <property type="component" value="Unassembled WGS sequence"/>
</dbReference>
<evidence type="ECO:0000256" key="5">
    <source>
        <dbReference type="ARBA" id="ARBA00023136"/>
    </source>
</evidence>
<feature type="domain" description="DUF2179" evidence="7">
    <location>
        <begin position="253"/>
        <end position="312"/>
    </location>
</feature>
<keyword evidence="2" id="KW-1003">Cell membrane</keyword>
<evidence type="ECO:0000259" key="7">
    <source>
        <dbReference type="Pfam" id="PF10035"/>
    </source>
</evidence>
<evidence type="ECO:0000313" key="9">
    <source>
        <dbReference type="Proteomes" id="UP001596415"/>
    </source>
</evidence>
<evidence type="ECO:0000256" key="4">
    <source>
        <dbReference type="ARBA" id="ARBA00022989"/>
    </source>
</evidence>
<dbReference type="InterPro" id="IPR015867">
    <property type="entry name" value="N-reg_PII/ATP_PRibTrfase_C"/>
</dbReference>